<reference evidence="1" key="1">
    <citation type="submission" date="2022-02" db="EMBL/GenBank/DDBJ databases">
        <title>Paenibacillus sp. MBLB1832 Whole Genome Shotgun Sequencing.</title>
        <authorList>
            <person name="Hwang C.Y."/>
            <person name="Cho E.-S."/>
            <person name="Seo M.-J."/>
        </authorList>
    </citation>
    <scope>NUCLEOTIDE SEQUENCE</scope>
    <source>
        <strain evidence="1">MBLB1832</strain>
    </source>
</reference>
<dbReference type="AlphaFoldDB" id="A0AA96LJM0"/>
<accession>A0AA96LJM0</accession>
<name>A0AA96LJM0_9BACL</name>
<organism evidence="1 2">
    <name type="scientific">Paenibacillus roseopurpureus</name>
    <dbReference type="NCBI Taxonomy" id="2918901"/>
    <lineage>
        <taxon>Bacteria</taxon>
        <taxon>Bacillati</taxon>
        <taxon>Bacillota</taxon>
        <taxon>Bacilli</taxon>
        <taxon>Bacillales</taxon>
        <taxon>Paenibacillaceae</taxon>
        <taxon>Paenibacillus</taxon>
    </lineage>
</organism>
<dbReference type="KEGG" id="proo:MJB10_13100"/>
<evidence type="ECO:0000313" key="1">
    <source>
        <dbReference type="EMBL" id="WNR42074.1"/>
    </source>
</evidence>
<dbReference type="RefSeq" id="WP_314795284.1">
    <property type="nucleotide sequence ID" value="NZ_CP130319.1"/>
</dbReference>
<evidence type="ECO:0000313" key="2">
    <source>
        <dbReference type="Proteomes" id="UP001304650"/>
    </source>
</evidence>
<dbReference type="Proteomes" id="UP001304650">
    <property type="component" value="Chromosome"/>
</dbReference>
<gene>
    <name evidence="1" type="ORF">MJB10_13100</name>
</gene>
<dbReference type="EMBL" id="CP130319">
    <property type="protein sequence ID" value="WNR42074.1"/>
    <property type="molecule type" value="Genomic_DNA"/>
</dbReference>
<keyword evidence="2" id="KW-1185">Reference proteome</keyword>
<proteinExistence type="predicted"/>
<protein>
    <submittedName>
        <fullName evidence="1">Uncharacterized protein</fullName>
    </submittedName>
</protein>
<sequence length="74" mass="8375">MKKLLRSDGDLFAAAISQSTVSVWQTDGKGKLVQVDRGIIEEFSPKTVRMSTVTDEIAFYFRDDGTMFYVEISF</sequence>